<dbReference type="STRING" id="1395571.TMS3_0102040"/>
<dbReference type="SMART" id="SM01230">
    <property type="entry name" value="Gln-synt_C"/>
    <property type="match status" value="1"/>
</dbReference>
<evidence type="ECO:0000256" key="5">
    <source>
        <dbReference type="RuleBase" id="RU000384"/>
    </source>
</evidence>
<name>A0A0A1YLD4_9PSED</name>
<dbReference type="SUPFAM" id="SSF54368">
    <property type="entry name" value="Glutamine synthetase, N-terminal domain"/>
    <property type="match status" value="1"/>
</dbReference>
<dbReference type="InterPro" id="IPR014746">
    <property type="entry name" value="Gln_synth/guanido_kin_cat_dom"/>
</dbReference>
<evidence type="ECO:0000313" key="8">
    <source>
        <dbReference type="Proteomes" id="UP000030063"/>
    </source>
</evidence>
<dbReference type="eggNOG" id="COG0174">
    <property type="taxonomic scope" value="Bacteria"/>
</dbReference>
<sequence>MPFASVQHAQDFLTQNPDIELFELFILDANGVPRGKLLHREELLAVYQSGRPLPSTILGLSINGDDVEDSGLVWDVGDIDCRAYPLAGSLVRMPWRQIPTAALQVSMHPSEGMPATVADPRHLLSRVIEGLKAEGYHPVMACELEFYLLDQQRDSQGRPQPALDADGGRPRSTQVYGLRELEQIEPFLADLYAACKMQDIPARTAISEYAPGQVEITLEHGDALAAMDQAVRYKRLVKGVAHKHGMQACFMAKPYDHLAGTGMHMHVSLADAEGRNLFAGEPDDLGGPAGTLLKQAVGGMLASLLDSLLLFCPNANSYRRFQANSYAPLAPTWGIDNRTVSLRVPGGPAASRHIEHRICGADANPYLAAAAILAGIHRGIREDIDPGAPVEGNGYAQAKTLLPTDWLTSLQALERSEWAREALGEAFLKVYLAVKRAEYRQFMAEVGEQDWRWYLTQA</sequence>
<dbReference type="OrthoDB" id="9789509at2"/>
<dbReference type="RefSeq" id="WP_025163566.1">
    <property type="nucleotide sequence ID" value="NZ_AWSQ01000001.1"/>
</dbReference>
<evidence type="ECO:0000256" key="1">
    <source>
        <dbReference type="ARBA" id="ARBA00001946"/>
    </source>
</evidence>
<reference evidence="7 8" key="1">
    <citation type="journal article" date="2014" name="Genome Announc.">
        <title>Draft Genome Sequence of Petroleum Oil-Degrading Marine Bacterium Pseudomonas taeanensis Strain MS-3, Isolated from a Crude Oil-Contaminated Seashore.</title>
        <authorList>
            <person name="Lee S.Y."/>
            <person name="Kim S.H."/>
            <person name="Lee D.G."/>
            <person name="Shin S."/>
            <person name="Yun S.H."/>
            <person name="Choi C.W."/>
            <person name="Chung Y.H."/>
            <person name="Choi J.S."/>
            <person name="Kahng H.Y."/>
            <person name="Kim S.I."/>
        </authorList>
    </citation>
    <scope>NUCLEOTIDE SEQUENCE [LARGE SCALE GENOMIC DNA]</scope>
    <source>
        <strain evidence="7 8">MS-3</strain>
    </source>
</reference>
<dbReference type="PROSITE" id="PS00181">
    <property type="entry name" value="GLNA_ATP"/>
    <property type="match status" value="1"/>
</dbReference>
<keyword evidence="8" id="KW-1185">Reference proteome</keyword>
<dbReference type="GO" id="GO:0006598">
    <property type="term" value="P:polyamine catabolic process"/>
    <property type="evidence" value="ECO:0007669"/>
    <property type="project" value="TreeGrafter"/>
</dbReference>
<dbReference type="GO" id="GO:0006542">
    <property type="term" value="P:glutamine biosynthetic process"/>
    <property type="evidence" value="ECO:0007669"/>
    <property type="project" value="InterPro"/>
</dbReference>
<dbReference type="SUPFAM" id="SSF55931">
    <property type="entry name" value="Glutamine synthetase/guanido kinase"/>
    <property type="match status" value="1"/>
</dbReference>
<evidence type="ECO:0000256" key="4">
    <source>
        <dbReference type="PROSITE-ProRule" id="PRU01331"/>
    </source>
</evidence>
<dbReference type="InterPro" id="IPR008146">
    <property type="entry name" value="Gln_synth_cat_dom"/>
</dbReference>
<comment type="cofactor">
    <cofactor evidence="1">
        <name>Mg(2+)</name>
        <dbReference type="ChEBI" id="CHEBI:18420"/>
    </cofactor>
</comment>
<organism evidence="7 8">
    <name type="scientific">Pseudomonas taeanensis MS-3</name>
    <dbReference type="NCBI Taxonomy" id="1395571"/>
    <lineage>
        <taxon>Bacteria</taxon>
        <taxon>Pseudomonadati</taxon>
        <taxon>Pseudomonadota</taxon>
        <taxon>Gammaproteobacteria</taxon>
        <taxon>Pseudomonadales</taxon>
        <taxon>Pseudomonadaceae</taxon>
        <taxon>Pseudomonas</taxon>
    </lineage>
</organism>
<dbReference type="PANTHER" id="PTHR43785:SF12">
    <property type="entry name" value="TYPE-1 GLUTAMINE SYNTHETASE 2"/>
    <property type="match status" value="1"/>
</dbReference>
<gene>
    <name evidence="7" type="ORF">TMS3_0102040</name>
</gene>
<evidence type="ECO:0000313" key="7">
    <source>
        <dbReference type="EMBL" id="KFX70747.1"/>
    </source>
</evidence>
<keyword evidence="2" id="KW-0436">Ligase</keyword>
<proteinExistence type="inferred from homology"/>
<dbReference type="InterPro" id="IPR027303">
    <property type="entry name" value="Gln_synth_gly_rich_site"/>
</dbReference>
<dbReference type="AlphaFoldDB" id="A0A0A1YLD4"/>
<protein>
    <submittedName>
        <fullName evidence="7">Glutamine synthetase</fullName>
    </submittedName>
</protein>
<accession>A0A0A1YLD4</accession>
<evidence type="ECO:0000256" key="3">
    <source>
        <dbReference type="ARBA" id="ARBA00022842"/>
    </source>
</evidence>
<dbReference type="Gene3D" id="3.30.590.10">
    <property type="entry name" value="Glutamine synthetase/guanido kinase, catalytic domain"/>
    <property type="match status" value="1"/>
</dbReference>
<dbReference type="GO" id="GO:0004356">
    <property type="term" value="F:glutamine synthetase activity"/>
    <property type="evidence" value="ECO:0007669"/>
    <property type="project" value="InterPro"/>
</dbReference>
<dbReference type="InterPro" id="IPR036651">
    <property type="entry name" value="Gln_synt_N_sf"/>
</dbReference>
<comment type="similarity">
    <text evidence="4 5">Belongs to the glutamine synthetase family.</text>
</comment>
<dbReference type="PANTHER" id="PTHR43785">
    <property type="entry name" value="GAMMA-GLUTAMYLPUTRESCINE SYNTHETASE"/>
    <property type="match status" value="1"/>
</dbReference>
<evidence type="ECO:0000259" key="6">
    <source>
        <dbReference type="PROSITE" id="PS51987"/>
    </source>
</evidence>
<feature type="domain" description="GS catalytic" evidence="6">
    <location>
        <begin position="120"/>
        <end position="458"/>
    </location>
</feature>
<dbReference type="EMBL" id="AWSQ01000001">
    <property type="protein sequence ID" value="KFX70747.1"/>
    <property type="molecule type" value="Genomic_DNA"/>
</dbReference>
<evidence type="ECO:0000256" key="2">
    <source>
        <dbReference type="ARBA" id="ARBA00022598"/>
    </source>
</evidence>
<keyword evidence="3" id="KW-0460">Magnesium</keyword>
<comment type="caution">
    <text evidence="7">The sequence shown here is derived from an EMBL/GenBank/DDBJ whole genome shotgun (WGS) entry which is preliminary data.</text>
</comment>
<dbReference type="PROSITE" id="PS51987">
    <property type="entry name" value="GS_CATALYTIC"/>
    <property type="match status" value="1"/>
</dbReference>
<dbReference type="Proteomes" id="UP000030063">
    <property type="component" value="Unassembled WGS sequence"/>
</dbReference>
<dbReference type="Pfam" id="PF00120">
    <property type="entry name" value="Gln-synt_C"/>
    <property type="match status" value="1"/>
</dbReference>